<evidence type="ECO:0000256" key="1">
    <source>
        <dbReference type="SAM" id="MobiDB-lite"/>
    </source>
</evidence>
<feature type="region of interest" description="Disordered" evidence="1">
    <location>
        <begin position="1"/>
        <end position="22"/>
    </location>
</feature>
<dbReference type="AlphaFoldDB" id="A0A915I892"/>
<sequence length="83" mass="9592">MTYPSFRTASSSGCSDSDKSESKKLDCMSIYRMTLFLERLDSPKIPIFRIYQALHSQKLCHKIICHLSLTSHLNYKIETLTMT</sequence>
<evidence type="ECO:0000313" key="3">
    <source>
        <dbReference type="WBParaSite" id="nRc.2.0.1.t09972-RA"/>
    </source>
</evidence>
<organism evidence="2 3">
    <name type="scientific">Romanomermis culicivorax</name>
    <name type="common">Nematode worm</name>
    <dbReference type="NCBI Taxonomy" id="13658"/>
    <lineage>
        <taxon>Eukaryota</taxon>
        <taxon>Metazoa</taxon>
        <taxon>Ecdysozoa</taxon>
        <taxon>Nematoda</taxon>
        <taxon>Enoplea</taxon>
        <taxon>Dorylaimia</taxon>
        <taxon>Mermithida</taxon>
        <taxon>Mermithoidea</taxon>
        <taxon>Mermithidae</taxon>
        <taxon>Romanomermis</taxon>
    </lineage>
</organism>
<reference evidence="3" key="1">
    <citation type="submission" date="2022-11" db="UniProtKB">
        <authorList>
            <consortium name="WormBaseParasite"/>
        </authorList>
    </citation>
    <scope>IDENTIFICATION</scope>
</reference>
<keyword evidence="2" id="KW-1185">Reference proteome</keyword>
<name>A0A915I892_ROMCU</name>
<dbReference type="WBParaSite" id="nRc.2.0.1.t09972-RA">
    <property type="protein sequence ID" value="nRc.2.0.1.t09972-RA"/>
    <property type="gene ID" value="nRc.2.0.1.g09972"/>
</dbReference>
<accession>A0A915I892</accession>
<evidence type="ECO:0000313" key="2">
    <source>
        <dbReference type="Proteomes" id="UP000887565"/>
    </source>
</evidence>
<protein>
    <submittedName>
        <fullName evidence="3">Ovule protein</fullName>
    </submittedName>
</protein>
<proteinExistence type="predicted"/>
<dbReference type="Proteomes" id="UP000887565">
    <property type="component" value="Unplaced"/>
</dbReference>